<feature type="active site" description="Charge relay system" evidence="1">
    <location>
        <position position="50"/>
    </location>
</feature>
<protein>
    <submittedName>
        <fullName evidence="3">Peptidase S8/S53 domain-containing protein</fullName>
    </submittedName>
</protein>
<feature type="domain" description="Peptidase S53" evidence="2">
    <location>
        <begin position="1"/>
        <end position="265"/>
    </location>
</feature>
<feature type="active site" description="Charge relay system" evidence="1">
    <location>
        <position position="225"/>
    </location>
</feature>
<keyword evidence="1" id="KW-0378">Hydrolase</keyword>
<dbReference type="EMBL" id="JARJCW010000056">
    <property type="protein sequence ID" value="KAJ7202151.1"/>
    <property type="molecule type" value="Genomic_DNA"/>
</dbReference>
<evidence type="ECO:0000313" key="3">
    <source>
        <dbReference type="EMBL" id="KAJ7202151.1"/>
    </source>
</evidence>
<reference evidence="3" key="1">
    <citation type="submission" date="2023-03" db="EMBL/GenBank/DDBJ databases">
        <title>Massive genome expansion in bonnet fungi (Mycena s.s.) driven by repeated elements and novel gene families across ecological guilds.</title>
        <authorList>
            <consortium name="Lawrence Berkeley National Laboratory"/>
            <person name="Harder C.B."/>
            <person name="Miyauchi S."/>
            <person name="Viragh M."/>
            <person name="Kuo A."/>
            <person name="Thoen E."/>
            <person name="Andreopoulos B."/>
            <person name="Lu D."/>
            <person name="Skrede I."/>
            <person name="Drula E."/>
            <person name="Henrissat B."/>
            <person name="Morin E."/>
            <person name="Kohler A."/>
            <person name="Barry K."/>
            <person name="LaButti K."/>
            <person name="Morin E."/>
            <person name="Salamov A."/>
            <person name="Lipzen A."/>
            <person name="Mereny Z."/>
            <person name="Hegedus B."/>
            <person name="Baldrian P."/>
            <person name="Stursova M."/>
            <person name="Weitz H."/>
            <person name="Taylor A."/>
            <person name="Grigoriev I.V."/>
            <person name="Nagy L.G."/>
            <person name="Martin F."/>
            <person name="Kauserud H."/>
        </authorList>
    </citation>
    <scope>NUCLEOTIDE SEQUENCE</scope>
    <source>
        <strain evidence="3">9144</strain>
    </source>
</reference>
<dbReference type="InterPro" id="IPR050819">
    <property type="entry name" value="Tripeptidyl-peptidase_I"/>
</dbReference>
<dbReference type="InterPro" id="IPR036852">
    <property type="entry name" value="Peptidase_S8/S53_dom_sf"/>
</dbReference>
<proteinExistence type="predicted"/>
<evidence type="ECO:0000259" key="2">
    <source>
        <dbReference type="PROSITE" id="PS51695"/>
    </source>
</evidence>
<comment type="caution">
    <text evidence="3">The sequence shown here is derived from an EMBL/GenBank/DDBJ whole genome shotgun (WGS) entry which is preliminary data.</text>
</comment>
<dbReference type="AlphaFoldDB" id="A0AAD6V4H6"/>
<organism evidence="3 4">
    <name type="scientific">Mycena pura</name>
    <dbReference type="NCBI Taxonomy" id="153505"/>
    <lineage>
        <taxon>Eukaryota</taxon>
        <taxon>Fungi</taxon>
        <taxon>Dikarya</taxon>
        <taxon>Basidiomycota</taxon>
        <taxon>Agaricomycotina</taxon>
        <taxon>Agaricomycetes</taxon>
        <taxon>Agaricomycetidae</taxon>
        <taxon>Agaricales</taxon>
        <taxon>Marasmiineae</taxon>
        <taxon>Mycenaceae</taxon>
        <taxon>Mycena</taxon>
    </lineage>
</organism>
<sequence>MTRCFGLLIRGFLTLFRPDVPDTTKFNVKLLDGGANTQLRSDAGFEAGLDIEYTVGLATNVPTTFISVGPGSLATGEVEGFLDEINALIVDPKRPNFLSTSYGFGEDDIILPVAQGDTAKVSATHTHSSAPWAHQSSLRLAMEASSQQTLSALRATSLHRRDSPTTSRPQSTYQKADVDSYIASLKGQYDGLFNTSGRGFPDVAAKSVNFEIIPTSHVTLLSGTSASTPVFASVIALLNDELISAGKSPLGFLNPFLYGAAGRAR</sequence>
<dbReference type="SUPFAM" id="SSF52743">
    <property type="entry name" value="Subtilisin-like"/>
    <property type="match status" value="1"/>
</dbReference>
<dbReference type="GO" id="GO:0008240">
    <property type="term" value="F:tripeptidyl-peptidase activity"/>
    <property type="evidence" value="ECO:0007669"/>
    <property type="project" value="TreeGrafter"/>
</dbReference>
<keyword evidence="4" id="KW-1185">Reference proteome</keyword>
<dbReference type="PANTHER" id="PTHR14218">
    <property type="entry name" value="PROTEASE S8 TRIPEPTIDYL PEPTIDASE I CLN2"/>
    <property type="match status" value="1"/>
</dbReference>
<dbReference type="Gene3D" id="3.40.50.200">
    <property type="entry name" value="Peptidase S8/S53 domain"/>
    <property type="match status" value="1"/>
</dbReference>
<feature type="active site" description="Charge relay system" evidence="1">
    <location>
        <position position="46"/>
    </location>
</feature>
<keyword evidence="1" id="KW-0645">Protease</keyword>
<evidence type="ECO:0000313" key="4">
    <source>
        <dbReference type="Proteomes" id="UP001219525"/>
    </source>
</evidence>
<dbReference type="PROSITE" id="PS51695">
    <property type="entry name" value="SEDOLISIN"/>
    <property type="match status" value="1"/>
</dbReference>
<dbReference type="GO" id="GO:0006508">
    <property type="term" value="P:proteolysis"/>
    <property type="evidence" value="ECO:0007669"/>
    <property type="project" value="UniProtKB-KW"/>
</dbReference>
<gene>
    <name evidence="3" type="ORF">GGX14DRAFT_654925</name>
</gene>
<comment type="caution">
    <text evidence="1">Lacks conserved residue(s) required for the propagation of feature annotation.</text>
</comment>
<name>A0AAD6V4H6_9AGAR</name>
<keyword evidence="1" id="KW-0720">Serine protease</keyword>
<dbReference type="InterPro" id="IPR030400">
    <property type="entry name" value="Sedolisin_dom"/>
</dbReference>
<accession>A0AAD6V4H6</accession>
<dbReference type="GO" id="GO:0004252">
    <property type="term" value="F:serine-type endopeptidase activity"/>
    <property type="evidence" value="ECO:0007669"/>
    <property type="project" value="UniProtKB-UniRule"/>
</dbReference>
<evidence type="ECO:0000256" key="1">
    <source>
        <dbReference type="PROSITE-ProRule" id="PRU01032"/>
    </source>
</evidence>
<dbReference type="PANTHER" id="PTHR14218:SF15">
    <property type="entry name" value="TRIPEPTIDYL-PEPTIDASE 1"/>
    <property type="match status" value="1"/>
</dbReference>
<dbReference type="Proteomes" id="UP001219525">
    <property type="component" value="Unassembled WGS sequence"/>
</dbReference>